<name>A0AAV2J195_KNICA</name>
<gene>
    <name evidence="1" type="ORF">KC01_LOCUS2607</name>
</gene>
<dbReference type="Proteomes" id="UP001497482">
    <property type="component" value="Chromosome 10"/>
</dbReference>
<evidence type="ECO:0000313" key="1">
    <source>
        <dbReference type="EMBL" id="CAL1570281.1"/>
    </source>
</evidence>
<sequence length="78" mass="8181">MAGYKRAVGLCRRGCSGGGWANGERSFSRKEKGIAPTAAHGFCSSNGESSAFQGCVSPDLSRNPAKRIYGLLPPVFAM</sequence>
<proteinExistence type="predicted"/>
<reference evidence="1 2" key="1">
    <citation type="submission" date="2024-04" db="EMBL/GenBank/DDBJ databases">
        <authorList>
            <person name="Waldvogel A.-M."/>
            <person name="Schoenle A."/>
        </authorList>
    </citation>
    <scope>NUCLEOTIDE SEQUENCE [LARGE SCALE GENOMIC DNA]</scope>
</reference>
<organism evidence="1 2">
    <name type="scientific">Knipowitschia caucasica</name>
    <name type="common">Caucasian dwarf goby</name>
    <name type="synonym">Pomatoschistus caucasicus</name>
    <dbReference type="NCBI Taxonomy" id="637954"/>
    <lineage>
        <taxon>Eukaryota</taxon>
        <taxon>Metazoa</taxon>
        <taxon>Chordata</taxon>
        <taxon>Craniata</taxon>
        <taxon>Vertebrata</taxon>
        <taxon>Euteleostomi</taxon>
        <taxon>Actinopterygii</taxon>
        <taxon>Neopterygii</taxon>
        <taxon>Teleostei</taxon>
        <taxon>Neoteleostei</taxon>
        <taxon>Acanthomorphata</taxon>
        <taxon>Gobiaria</taxon>
        <taxon>Gobiiformes</taxon>
        <taxon>Gobioidei</taxon>
        <taxon>Gobiidae</taxon>
        <taxon>Gobiinae</taxon>
        <taxon>Knipowitschia</taxon>
    </lineage>
</organism>
<protein>
    <submittedName>
        <fullName evidence="1">Uncharacterized protein</fullName>
    </submittedName>
</protein>
<keyword evidence="2" id="KW-1185">Reference proteome</keyword>
<dbReference type="EMBL" id="OZ035832">
    <property type="protein sequence ID" value="CAL1570281.1"/>
    <property type="molecule type" value="Genomic_DNA"/>
</dbReference>
<dbReference type="AlphaFoldDB" id="A0AAV2J195"/>
<evidence type="ECO:0000313" key="2">
    <source>
        <dbReference type="Proteomes" id="UP001497482"/>
    </source>
</evidence>
<accession>A0AAV2J195</accession>